<dbReference type="AlphaFoldDB" id="A0A6B0U9P8"/>
<proteinExistence type="predicted"/>
<accession>A0A6B0U9P8</accession>
<organism evidence="1">
    <name type="scientific">Ixodes ricinus</name>
    <name type="common">Common tick</name>
    <name type="synonym">Acarus ricinus</name>
    <dbReference type="NCBI Taxonomy" id="34613"/>
    <lineage>
        <taxon>Eukaryota</taxon>
        <taxon>Metazoa</taxon>
        <taxon>Ecdysozoa</taxon>
        <taxon>Arthropoda</taxon>
        <taxon>Chelicerata</taxon>
        <taxon>Arachnida</taxon>
        <taxon>Acari</taxon>
        <taxon>Parasitiformes</taxon>
        <taxon>Ixodida</taxon>
        <taxon>Ixodoidea</taxon>
        <taxon>Ixodidae</taxon>
        <taxon>Ixodinae</taxon>
        <taxon>Ixodes</taxon>
    </lineage>
</organism>
<name>A0A6B0U9P8_IXORI</name>
<sequence length="85" mass="9667">MLCLQPHCGQMKSTRGEKATSSAEGRTLARARYFFSDFDCALDEVRPKVESSCCRCVPTEFLTFNTRLTVRPFFKVSRHTGLTIQ</sequence>
<dbReference type="EMBL" id="GIFC01003252">
    <property type="protein sequence ID" value="MXU85335.1"/>
    <property type="molecule type" value="Transcribed_RNA"/>
</dbReference>
<evidence type="ECO:0000313" key="1">
    <source>
        <dbReference type="EMBL" id="MXU85335.1"/>
    </source>
</evidence>
<reference evidence="1" key="1">
    <citation type="submission" date="2019-12" db="EMBL/GenBank/DDBJ databases">
        <title>An insight into the sialome of adult female Ixodes ricinus ticks feeding for 6 days.</title>
        <authorList>
            <person name="Perner J."/>
            <person name="Ribeiro J.M.C."/>
        </authorList>
    </citation>
    <scope>NUCLEOTIDE SEQUENCE</scope>
    <source>
        <strain evidence="1">Semi-engorged</strain>
        <tissue evidence="1">Salivary glands</tissue>
    </source>
</reference>
<protein>
    <submittedName>
        <fullName evidence="1">Uncharacterized protein</fullName>
    </submittedName>
</protein>